<keyword evidence="2" id="KW-1185">Reference proteome</keyword>
<proteinExistence type="predicted"/>
<accession>U3A5I2</accession>
<evidence type="ECO:0000313" key="1">
    <source>
        <dbReference type="EMBL" id="GAD68597.1"/>
    </source>
</evidence>
<evidence type="ECO:0000313" key="2">
    <source>
        <dbReference type="Proteomes" id="UP000016570"/>
    </source>
</evidence>
<organism evidence="1 2">
    <name type="scientific">Vibrio proteolyticus NBRC 13287</name>
    <dbReference type="NCBI Taxonomy" id="1219065"/>
    <lineage>
        <taxon>Bacteria</taxon>
        <taxon>Pseudomonadati</taxon>
        <taxon>Pseudomonadota</taxon>
        <taxon>Gammaproteobacteria</taxon>
        <taxon>Vibrionales</taxon>
        <taxon>Vibrionaceae</taxon>
        <taxon>Vibrio</taxon>
    </lineage>
</organism>
<dbReference type="Proteomes" id="UP000016570">
    <property type="component" value="Unassembled WGS sequence"/>
</dbReference>
<dbReference type="eggNOG" id="ENOG5032RT1">
    <property type="taxonomic scope" value="Bacteria"/>
</dbReference>
<reference evidence="1 2" key="1">
    <citation type="submission" date="2013-09" db="EMBL/GenBank/DDBJ databases">
        <title>Whole genome shotgun sequence of Vibrio proteolyticus NBRC 13287.</title>
        <authorList>
            <person name="Isaki S."/>
            <person name="Hosoyama A."/>
            <person name="Numata M."/>
            <person name="Hashimoto M."/>
            <person name="Hosoyama Y."/>
            <person name="Tsuchikane K."/>
            <person name="Noguchi M."/>
            <person name="Hirakata S."/>
            <person name="Ichikawa N."/>
            <person name="Ohji S."/>
            <person name="Yamazoe A."/>
            <person name="Fujita N."/>
        </authorList>
    </citation>
    <scope>NUCLEOTIDE SEQUENCE [LARGE SCALE GENOMIC DNA]</scope>
    <source>
        <strain evidence="1 2">NBRC 13287</strain>
    </source>
</reference>
<dbReference type="RefSeq" id="WP_021706566.1">
    <property type="nucleotide sequence ID" value="NZ_BATJ01000017.1"/>
</dbReference>
<dbReference type="AlphaFoldDB" id="U3A5I2"/>
<name>U3A5I2_VIBPR</name>
<dbReference type="STRING" id="1219065.VPR01S_17_00460"/>
<dbReference type="EMBL" id="BATJ01000017">
    <property type="protein sequence ID" value="GAD68597.1"/>
    <property type="molecule type" value="Genomic_DNA"/>
</dbReference>
<evidence type="ECO:0008006" key="3">
    <source>
        <dbReference type="Google" id="ProtNLM"/>
    </source>
</evidence>
<gene>
    <name evidence="1" type="ORF">VPR01S_17_00460</name>
</gene>
<dbReference type="InterPro" id="IPR016875">
    <property type="entry name" value="UCP028200"/>
</dbReference>
<dbReference type="PIRSF" id="PIRSF028200">
    <property type="entry name" value="UCP028200"/>
    <property type="match status" value="1"/>
</dbReference>
<comment type="caution">
    <text evidence="1">The sequence shown here is derived from an EMBL/GenBank/DDBJ whole genome shotgun (WGS) entry which is preliminary data.</text>
</comment>
<protein>
    <recommendedName>
        <fullName evidence="3">Lipoprotein</fullName>
    </recommendedName>
</protein>
<dbReference type="Pfam" id="PF19795">
    <property type="entry name" value="DUF6279"/>
    <property type="match status" value="1"/>
</dbReference>
<dbReference type="PROSITE" id="PS51257">
    <property type="entry name" value="PROKAR_LIPOPROTEIN"/>
    <property type="match status" value="1"/>
</dbReference>
<sequence length="277" mass="33774">MNPRLGALLVLVLLAGCGTQFVYNNMDWFVIDYVEDYVDLTDEQETVITQRVDLWKDWLKQEELPTYKVHLQRLETMEPSQFTLAQLEREEQSFQQHTQRLISRAAPDVYALTRQLSDEQVNEFIDNLTDKQEDFRRKRESRSDKQHREHYQERITERLEQWLGRLNDQQHQLVRQWANEVEITSPAWIEHQRQMRSELHTLLIRRDDLTYFQPRFNRLMFNYDSYYSDELTQKMAFNRNVARKKLVAIVRSMNSRQTRYFRDELSEWRAVFDKLDK</sequence>